<dbReference type="EMBL" id="QGKS01000068">
    <property type="protein sequence ID" value="PWR17135.1"/>
    <property type="molecule type" value="Genomic_DNA"/>
</dbReference>
<accession>A0A317DRB9</accession>
<dbReference type="AlphaFoldDB" id="A0A317DRB9"/>
<gene>
    <name evidence="2" type="ORF">DKT69_01850</name>
    <name evidence="1" type="ORF">DKT69_06145</name>
</gene>
<evidence type="ECO:0000313" key="1">
    <source>
        <dbReference type="EMBL" id="PWR16366.1"/>
    </source>
</evidence>
<evidence type="ECO:0000313" key="3">
    <source>
        <dbReference type="Proteomes" id="UP000246050"/>
    </source>
</evidence>
<organism evidence="1 3">
    <name type="scientific">Micromonospora sicca</name>
    <dbReference type="NCBI Taxonomy" id="2202420"/>
    <lineage>
        <taxon>Bacteria</taxon>
        <taxon>Bacillati</taxon>
        <taxon>Actinomycetota</taxon>
        <taxon>Actinomycetes</taxon>
        <taxon>Micromonosporales</taxon>
        <taxon>Micromonosporaceae</taxon>
        <taxon>Micromonospora</taxon>
    </lineage>
</organism>
<protein>
    <submittedName>
        <fullName evidence="1">Integrase</fullName>
    </submittedName>
</protein>
<dbReference type="EMBL" id="QGKS01000128">
    <property type="protein sequence ID" value="PWR16366.1"/>
    <property type="molecule type" value="Genomic_DNA"/>
</dbReference>
<proteinExistence type="predicted"/>
<feature type="non-terminal residue" evidence="1">
    <location>
        <position position="1"/>
    </location>
</feature>
<sequence length="32" mass="3405">PNPPSGVTDLTAARIRRRPILGGLINEYSQAA</sequence>
<comment type="caution">
    <text evidence="1">The sequence shown here is derived from an EMBL/GenBank/DDBJ whole genome shotgun (WGS) entry which is preliminary data.</text>
</comment>
<reference evidence="1 3" key="1">
    <citation type="submission" date="2018-05" db="EMBL/GenBank/DDBJ databases">
        <title>Micromonosporas from Atacama Desert.</title>
        <authorList>
            <person name="Carro L."/>
            <person name="Golinska P."/>
            <person name="Klenk H.-P."/>
            <person name="Goodfellow M."/>
        </authorList>
    </citation>
    <scope>NUCLEOTIDE SEQUENCE [LARGE SCALE GENOMIC DNA]</scope>
    <source>
        <strain evidence="1 3">4G51</strain>
    </source>
</reference>
<name>A0A317DRB9_9ACTN</name>
<dbReference type="Proteomes" id="UP000246050">
    <property type="component" value="Unassembled WGS sequence"/>
</dbReference>
<evidence type="ECO:0000313" key="2">
    <source>
        <dbReference type="EMBL" id="PWR17135.1"/>
    </source>
</evidence>